<dbReference type="EMBL" id="BMAV01016056">
    <property type="protein sequence ID" value="GFY66463.1"/>
    <property type="molecule type" value="Genomic_DNA"/>
</dbReference>
<accession>A0A8X6Y9A5</accession>
<sequence length="85" mass="9394">MPLRACRYIKGMQDSKGPITSSALNKMMKKFEATSSLVSRRKSGRPSTAAVVATAESRRCNPCPRLLHLGKFRVSRIEVSGDHCE</sequence>
<name>A0A8X6Y9A5_9ARAC</name>
<evidence type="ECO:0000313" key="1">
    <source>
        <dbReference type="EMBL" id="GFY66463.1"/>
    </source>
</evidence>
<comment type="caution">
    <text evidence="1">The sequence shown here is derived from an EMBL/GenBank/DDBJ whole genome shotgun (WGS) entry which is preliminary data.</text>
</comment>
<dbReference type="AlphaFoldDB" id="A0A8X6Y9A5"/>
<keyword evidence="2" id="KW-1185">Reference proteome</keyword>
<reference evidence="1" key="1">
    <citation type="submission" date="2020-08" db="EMBL/GenBank/DDBJ databases">
        <title>Multicomponent nature underlies the extraordinary mechanical properties of spider dragline silk.</title>
        <authorList>
            <person name="Kono N."/>
            <person name="Nakamura H."/>
            <person name="Mori M."/>
            <person name="Yoshida Y."/>
            <person name="Ohtoshi R."/>
            <person name="Malay A.D."/>
            <person name="Moran D.A.P."/>
            <person name="Tomita M."/>
            <person name="Numata K."/>
            <person name="Arakawa K."/>
        </authorList>
    </citation>
    <scope>NUCLEOTIDE SEQUENCE</scope>
</reference>
<evidence type="ECO:0008006" key="3">
    <source>
        <dbReference type="Google" id="ProtNLM"/>
    </source>
</evidence>
<protein>
    <recommendedName>
        <fullName evidence="3">DUF4817 domain-containing protein</fullName>
    </recommendedName>
</protein>
<dbReference type="OrthoDB" id="9979538at2759"/>
<organism evidence="1 2">
    <name type="scientific">Trichonephila inaurata madagascariensis</name>
    <dbReference type="NCBI Taxonomy" id="2747483"/>
    <lineage>
        <taxon>Eukaryota</taxon>
        <taxon>Metazoa</taxon>
        <taxon>Ecdysozoa</taxon>
        <taxon>Arthropoda</taxon>
        <taxon>Chelicerata</taxon>
        <taxon>Arachnida</taxon>
        <taxon>Araneae</taxon>
        <taxon>Araneomorphae</taxon>
        <taxon>Entelegynae</taxon>
        <taxon>Araneoidea</taxon>
        <taxon>Nephilidae</taxon>
        <taxon>Trichonephila</taxon>
        <taxon>Trichonephila inaurata</taxon>
    </lineage>
</organism>
<dbReference type="Proteomes" id="UP000886998">
    <property type="component" value="Unassembled WGS sequence"/>
</dbReference>
<evidence type="ECO:0000313" key="2">
    <source>
        <dbReference type="Proteomes" id="UP000886998"/>
    </source>
</evidence>
<gene>
    <name evidence="1" type="ORF">TNIN_101201</name>
</gene>
<proteinExistence type="predicted"/>